<feature type="binding site" evidence="7">
    <location>
        <position position="42"/>
    </location>
    <ligand>
        <name>NAD(+)</name>
        <dbReference type="ChEBI" id="CHEBI:57540"/>
    </ligand>
</feature>
<dbReference type="EMBL" id="CP059894">
    <property type="protein sequence ID" value="QNJ93572.1"/>
    <property type="molecule type" value="Genomic_DNA"/>
</dbReference>
<dbReference type="PROSITE" id="PS00061">
    <property type="entry name" value="ADH_SHORT"/>
    <property type="match status" value="1"/>
</dbReference>
<dbReference type="SUPFAM" id="SSF51735">
    <property type="entry name" value="NAD(P)-binding Rossmann-fold domains"/>
    <property type="match status" value="1"/>
</dbReference>
<feature type="binding site" evidence="7">
    <location>
        <begin position="196"/>
        <end position="201"/>
    </location>
    <ligand>
        <name>NAD(+)</name>
        <dbReference type="ChEBI" id="CHEBI:57540"/>
    </ligand>
</feature>
<evidence type="ECO:0000256" key="2">
    <source>
        <dbReference type="ARBA" id="ARBA00012848"/>
    </source>
</evidence>
<dbReference type="AlphaFoldDB" id="A0A1G4WJB1"/>
<evidence type="ECO:0000256" key="7">
    <source>
        <dbReference type="PIRSR" id="PIRSR614007-2"/>
    </source>
</evidence>
<reference evidence="9 12" key="3">
    <citation type="submission" date="2020-07" db="EMBL/GenBank/DDBJ databases">
        <title>Draft genome sequence of four isobutane-metabolizing strains capable of cometabolically degrading diverse ether contaminants.</title>
        <authorList>
            <person name="Chen W."/>
            <person name="Faulkner N."/>
            <person name="Smith C."/>
            <person name="Hyman M."/>
        </authorList>
    </citation>
    <scope>NUCLEOTIDE SEQUENCE [LARGE SCALE GENOMIC DNA]</scope>
    <source>
        <strain evidence="9 12">2A</strain>
    </source>
</reference>
<evidence type="ECO:0000256" key="8">
    <source>
        <dbReference type="RuleBase" id="RU000363"/>
    </source>
</evidence>
<dbReference type="GO" id="GO:0006633">
    <property type="term" value="P:fatty acid biosynthetic process"/>
    <property type="evidence" value="ECO:0007669"/>
    <property type="project" value="TreeGrafter"/>
</dbReference>
<feature type="binding site" evidence="7">
    <location>
        <position position="166"/>
    </location>
    <ligand>
        <name>NAD(+)</name>
        <dbReference type="ChEBI" id="CHEBI:57540"/>
    </ligand>
</feature>
<dbReference type="Proteomes" id="UP000515498">
    <property type="component" value="Chromosome"/>
</dbReference>
<feature type="active site" description="Proton acceptor" evidence="6">
    <location>
        <position position="166"/>
    </location>
</feature>
<dbReference type="PANTHER" id="PTHR42760">
    <property type="entry name" value="SHORT-CHAIN DEHYDROGENASES/REDUCTASES FAMILY MEMBER"/>
    <property type="match status" value="1"/>
</dbReference>
<evidence type="ECO:0000256" key="3">
    <source>
        <dbReference type="ARBA" id="ARBA00023002"/>
    </source>
</evidence>
<evidence type="ECO:0000256" key="5">
    <source>
        <dbReference type="ARBA" id="ARBA00047315"/>
    </source>
</evidence>
<protein>
    <recommendedName>
        <fullName evidence="2">diacetyl reductase [(S)-acetoin forming]</fullName>
        <ecNumber evidence="2">1.1.1.304</ecNumber>
    </recommendedName>
</protein>
<evidence type="ECO:0000256" key="4">
    <source>
        <dbReference type="ARBA" id="ARBA00023027"/>
    </source>
</evidence>
<keyword evidence="3" id="KW-0560">Oxidoreductase</keyword>
<organism evidence="10 11">
    <name type="scientific">Mycolicibacterium fluoranthenivorans</name>
    <dbReference type="NCBI Taxonomy" id="258505"/>
    <lineage>
        <taxon>Bacteria</taxon>
        <taxon>Bacillati</taxon>
        <taxon>Actinomycetota</taxon>
        <taxon>Actinomycetes</taxon>
        <taxon>Mycobacteriales</taxon>
        <taxon>Mycobacteriaceae</taxon>
        <taxon>Mycolicibacterium</taxon>
    </lineage>
</organism>
<reference evidence="11" key="1">
    <citation type="submission" date="2016-10" db="EMBL/GenBank/DDBJ databases">
        <authorList>
            <person name="Varghese N."/>
            <person name="Submissions S."/>
        </authorList>
    </citation>
    <scope>NUCLEOTIDE SEQUENCE [LARGE SCALE GENOMIC DNA]</scope>
    <source>
        <strain evidence="11">UNC267MFSha1.1M11</strain>
    </source>
</reference>
<dbReference type="InterPro" id="IPR014007">
    <property type="entry name" value="23BDH"/>
</dbReference>
<dbReference type="GO" id="GO:0048038">
    <property type="term" value="F:quinone binding"/>
    <property type="evidence" value="ECO:0007669"/>
    <property type="project" value="TreeGrafter"/>
</dbReference>
<dbReference type="PRINTS" id="PR00081">
    <property type="entry name" value="GDHRDH"/>
</dbReference>
<dbReference type="Proteomes" id="UP000199707">
    <property type="component" value="Unassembled WGS sequence"/>
</dbReference>
<dbReference type="FunFam" id="3.40.50.720:FF:000084">
    <property type="entry name" value="Short-chain dehydrogenase reductase"/>
    <property type="match status" value="1"/>
</dbReference>
<dbReference type="EMBL" id="FMUB01000007">
    <property type="protein sequence ID" value="SCX24047.1"/>
    <property type="molecule type" value="Genomic_DNA"/>
</dbReference>
<dbReference type="STRING" id="1502745.SAMN02799620_03576"/>
<accession>A0A1G4WJB1</accession>
<dbReference type="PRINTS" id="PR00080">
    <property type="entry name" value="SDRFAMILY"/>
</dbReference>
<dbReference type="Pfam" id="PF00106">
    <property type="entry name" value="adh_short"/>
    <property type="match status" value="1"/>
</dbReference>
<name>A0A1G4WJB1_9MYCO</name>
<feature type="binding site" evidence="7">
    <location>
        <position position="95"/>
    </location>
    <ligand>
        <name>NAD(+)</name>
        <dbReference type="ChEBI" id="CHEBI:57540"/>
    </ligand>
</feature>
<evidence type="ECO:0000313" key="10">
    <source>
        <dbReference type="EMBL" id="SCX24047.1"/>
    </source>
</evidence>
<keyword evidence="4 7" id="KW-0520">NAD</keyword>
<feature type="binding site" evidence="7">
    <location>
        <position position="170"/>
    </location>
    <ligand>
        <name>NAD(+)</name>
        <dbReference type="ChEBI" id="CHEBI:57540"/>
    </ligand>
</feature>
<dbReference type="InterPro" id="IPR020904">
    <property type="entry name" value="Sc_DH/Rdtase_CS"/>
</dbReference>
<evidence type="ECO:0000256" key="1">
    <source>
        <dbReference type="ARBA" id="ARBA00006484"/>
    </source>
</evidence>
<dbReference type="Gene3D" id="3.40.50.720">
    <property type="entry name" value="NAD(P)-binding Rossmann-like Domain"/>
    <property type="match status" value="1"/>
</dbReference>
<dbReference type="KEGG" id="mflu:HZU40_04330"/>
<dbReference type="GO" id="GO:0052588">
    <property type="term" value="F:diacetyl reductase ((S)-acetoin forming) (NAD+) activity"/>
    <property type="evidence" value="ECO:0007669"/>
    <property type="project" value="UniProtKB-EC"/>
</dbReference>
<evidence type="ECO:0000313" key="9">
    <source>
        <dbReference type="EMBL" id="QNJ93572.1"/>
    </source>
</evidence>
<sequence length="270" mass="27772">MTRTIDAPLLDKVALVTGAGRGIGRGIALELARQGADIALVDTQHDGIAAVADEIAQIGSKSTTFVADVSDRDAVFAAVAHAASALGGFDVMVNNAGIALVGPLAEVTPQELARLWAVNVDGVLWGVQAAVAKFKELGNRDRGKISKIINASSIAGHEGFAMLGPYSATKFAVRALTQAAAKEHAADGITVNAYCPGVVGTDMWVAIDKRFAELTGAAEGETFEKFAATIALGRPETPEDVAGFVAYLAGPGADYMTGQAGLIDGGMVYR</sequence>
<dbReference type="InterPro" id="IPR036291">
    <property type="entry name" value="NAD(P)-bd_dom_sf"/>
</dbReference>
<dbReference type="NCBIfam" id="TIGR02415">
    <property type="entry name" value="23BDH"/>
    <property type="match status" value="1"/>
</dbReference>
<evidence type="ECO:0000256" key="6">
    <source>
        <dbReference type="PIRSR" id="PIRSR614007-1"/>
    </source>
</evidence>
<dbReference type="GO" id="GO:0045150">
    <property type="term" value="P:acetoin catabolic process"/>
    <property type="evidence" value="ECO:0007669"/>
    <property type="project" value="InterPro"/>
</dbReference>
<evidence type="ECO:0000313" key="12">
    <source>
        <dbReference type="Proteomes" id="UP000515498"/>
    </source>
</evidence>
<dbReference type="InterPro" id="IPR002347">
    <property type="entry name" value="SDR_fam"/>
</dbReference>
<dbReference type="RefSeq" id="WP_090359264.1">
    <property type="nucleotide sequence ID" value="NZ_CP059894.1"/>
</dbReference>
<gene>
    <name evidence="9" type="ORF">HZU40_04330</name>
    <name evidence="10" type="ORF">SAMN02799620_03576</name>
</gene>
<comment type="similarity">
    <text evidence="1 8">Belongs to the short-chain dehydrogenases/reductases (SDR) family.</text>
</comment>
<proteinExistence type="inferred from homology"/>
<feature type="binding site" evidence="7">
    <location>
        <begin position="68"/>
        <end position="69"/>
    </location>
    <ligand>
        <name>NAD(+)</name>
        <dbReference type="ChEBI" id="CHEBI:57540"/>
    </ligand>
</feature>
<dbReference type="PANTHER" id="PTHR42760:SF121">
    <property type="entry name" value="3-OXOACYL-(ACYL-CARRIER-PROTEIN) REDUCTASE"/>
    <property type="match status" value="1"/>
</dbReference>
<reference evidence="10" key="2">
    <citation type="submission" date="2016-10" db="EMBL/GenBank/DDBJ databases">
        <authorList>
            <person name="de Groot N.N."/>
        </authorList>
    </citation>
    <scope>NUCLEOTIDE SEQUENCE [LARGE SCALE GENOMIC DNA]</scope>
    <source>
        <strain evidence="10">UNC267MFSha1.1M11</strain>
    </source>
</reference>
<dbReference type="EC" id="1.1.1.304" evidence="2"/>
<evidence type="ECO:0000313" key="11">
    <source>
        <dbReference type="Proteomes" id="UP000199707"/>
    </source>
</evidence>
<comment type="catalytic activity">
    <reaction evidence="5">
        <text>(S)-acetoin + NAD(+) = diacetyl + NADH + H(+)</text>
        <dbReference type="Rhea" id="RHEA:27286"/>
        <dbReference type="ChEBI" id="CHEBI:15378"/>
        <dbReference type="ChEBI" id="CHEBI:15687"/>
        <dbReference type="ChEBI" id="CHEBI:16583"/>
        <dbReference type="ChEBI" id="CHEBI:57540"/>
        <dbReference type="ChEBI" id="CHEBI:57945"/>
        <dbReference type="EC" id="1.1.1.304"/>
    </reaction>
</comment>